<accession>A0A4Q4S8P9</accession>
<evidence type="ECO:0000313" key="4">
    <source>
        <dbReference type="Proteomes" id="UP000293195"/>
    </source>
</evidence>
<dbReference type="Proteomes" id="UP000293195">
    <property type="component" value="Unassembled WGS sequence"/>
</dbReference>
<proteinExistence type="predicted"/>
<sequence length="171" mass="20380">MMGLSKRQWPIFLHISLAVCKDFKGVKWSELDPKKKEDIFQEIKDAMRKSKLPAVDDQGIEWRVSSVLPSLRHMQRFADRFKDWQNMAGTKFPHRVFREAIDAKFRGIHAKREDLRCWTQIPEEIRLELAAESNKRLVQLGLPTMDEEVVLEKLRKCMNHWMKDQTKFMPR</sequence>
<comment type="caution">
    <text evidence="1">The sequence shown here is derived from an EMBL/GenBank/DDBJ whole genome shotgun (WGS) entry which is preliminary data.</text>
</comment>
<dbReference type="Proteomes" id="UP000292340">
    <property type="component" value="Unassembled WGS sequence"/>
</dbReference>
<dbReference type="EMBL" id="PDXB01000004">
    <property type="protein sequence ID" value="RYN35524.1"/>
    <property type="molecule type" value="Genomic_DNA"/>
</dbReference>
<reference evidence="1" key="2">
    <citation type="journal article" date="2019" name="bioRxiv">
        <title>Genomics, evolutionary history and diagnostics of the Alternaria alternata species group including apple and Asian pear pathotypes.</title>
        <authorList>
            <person name="Armitage A.D."/>
            <person name="Cockerton H.M."/>
            <person name="Sreenivasaprasad S."/>
            <person name="Woodhall J.W."/>
            <person name="Lane C.R."/>
            <person name="Harrison R.J."/>
            <person name="Clarkson J.P."/>
        </authorList>
    </citation>
    <scope>NUCLEOTIDE SEQUENCE</scope>
    <source>
        <strain evidence="1">FERA 1164</strain>
        <strain evidence="2">FERA 635</strain>
    </source>
</reference>
<gene>
    <name evidence="1" type="ORF">AA0115_g2181</name>
    <name evidence="2" type="ORF">AA0119_g1200</name>
</gene>
<name>A0A4Q4S8P9_9PLEO</name>
<dbReference type="EMBL" id="PDXF01000003">
    <property type="protein sequence ID" value="RYO08675.1"/>
    <property type="molecule type" value="Genomic_DNA"/>
</dbReference>
<evidence type="ECO:0000313" key="3">
    <source>
        <dbReference type="Proteomes" id="UP000292340"/>
    </source>
</evidence>
<dbReference type="AlphaFoldDB" id="A0A4Q4S8P9"/>
<protein>
    <submittedName>
        <fullName evidence="1">Uncharacterized protein</fullName>
    </submittedName>
</protein>
<reference evidence="1" key="1">
    <citation type="submission" date="2017-10" db="EMBL/GenBank/DDBJ databases">
        <authorList>
            <person name="Armitage A.D."/>
            <person name="Barbara D.J."/>
            <person name="Woodhall J.W."/>
            <person name="Sreenivasaprasad S."/>
            <person name="Lane C.R."/>
            <person name="Clarkson J.P."/>
            <person name="Harrison R.J."/>
        </authorList>
    </citation>
    <scope>NUCLEOTIDE SEQUENCE</scope>
    <source>
        <strain evidence="1">FERA 1164</strain>
        <strain evidence="2">FERA 635</strain>
    </source>
</reference>
<organism evidence="1 3">
    <name type="scientific">Alternaria tenuissima</name>
    <dbReference type="NCBI Taxonomy" id="119927"/>
    <lineage>
        <taxon>Eukaryota</taxon>
        <taxon>Fungi</taxon>
        <taxon>Dikarya</taxon>
        <taxon>Ascomycota</taxon>
        <taxon>Pezizomycotina</taxon>
        <taxon>Dothideomycetes</taxon>
        <taxon>Pleosporomycetidae</taxon>
        <taxon>Pleosporales</taxon>
        <taxon>Pleosporineae</taxon>
        <taxon>Pleosporaceae</taxon>
        <taxon>Alternaria</taxon>
        <taxon>Alternaria sect. Alternaria</taxon>
        <taxon>Alternaria alternata complex</taxon>
    </lineage>
</organism>
<evidence type="ECO:0000313" key="2">
    <source>
        <dbReference type="EMBL" id="RYO08675.1"/>
    </source>
</evidence>
<evidence type="ECO:0000313" key="1">
    <source>
        <dbReference type="EMBL" id="RYN35524.1"/>
    </source>
</evidence>
<dbReference type="OrthoDB" id="3661843at2759"/>
<keyword evidence="4" id="KW-1185">Reference proteome</keyword>